<feature type="transmembrane region" description="Helical" evidence="1">
    <location>
        <begin position="47"/>
        <end position="70"/>
    </location>
</feature>
<dbReference type="Proteomes" id="UP000070409">
    <property type="component" value="Unassembled WGS sequence"/>
</dbReference>
<dbReference type="Pfam" id="PF12077">
    <property type="entry name" value="DUF3556"/>
    <property type="match status" value="1"/>
</dbReference>
<evidence type="ECO:0008006" key="4">
    <source>
        <dbReference type="Google" id="ProtNLM"/>
    </source>
</evidence>
<sequence length="615" mass="67804">MGFKDPTFPAVDPHEFLALPLRDRIKTLSTQWAGSGFGTPYMVHTIYILKLVVFYGFLGVVIATTTSGLSPFTVVGDGGWWNQPIVYQKLVMWTLLVETIGIGGSWGPLAGKAKPMTGGILFWAKRNTIRLRPFTWVPGTAGDRRTPLDIGLYLLLLASYVLVIALPGVQNVSNFSTAMQSLGIDTAAGLVRPALFFVPIVLLILMGLRDKTVFLAARSEQYIPPMLAFAILPLLSAGHGFTNMIIALKLIIGIVWIGAGISKLNEHFVMVIPPMVSNAPSNPFSGIRKAMYRNYPEDLRPSGLARFMAHGPGTVVEIVAPLILLFSSNHTVTLIAGVFMCLYHLFIISTFPLAVPLEWNLMFSYTTLILFLGFPADRGYALWDMTPAWLALIVAAALMFFPILGNLRPDKISFLPSMRQYGGNWASAIWAFAPGAEEKLNRVTRSAPNQVDQFIAAGYPPEWAEITLQMTAGWRSLHSQGRGLFSVLHAVAPDIDQRSVREAEFLCNSLIGFNFGDGHLHNEDMIKAVQDEAGFEPGEVLIVWVESQPIHKNYQCYKVIDPALGVVEEGTWVLSDLVDEQPWLPNGPAKHTVTWSNLASRNNRRPAVENKEKTA</sequence>
<proteinExistence type="predicted"/>
<evidence type="ECO:0000256" key="1">
    <source>
        <dbReference type="SAM" id="Phobius"/>
    </source>
</evidence>
<keyword evidence="3" id="KW-1185">Reference proteome</keyword>
<dbReference type="InterPro" id="IPR021941">
    <property type="entry name" value="DUF3556_TM"/>
</dbReference>
<organism evidence="2 3">
    <name type="scientific">Tsukamurella pseudospumae</name>
    <dbReference type="NCBI Taxonomy" id="239498"/>
    <lineage>
        <taxon>Bacteria</taxon>
        <taxon>Bacillati</taxon>
        <taxon>Actinomycetota</taxon>
        <taxon>Actinomycetes</taxon>
        <taxon>Mycobacteriales</taxon>
        <taxon>Tsukamurellaceae</taxon>
        <taxon>Tsukamurella</taxon>
    </lineage>
</organism>
<feature type="transmembrane region" description="Helical" evidence="1">
    <location>
        <begin position="388"/>
        <end position="407"/>
    </location>
</feature>
<keyword evidence="1" id="KW-1133">Transmembrane helix</keyword>
<evidence type="ECO:0000313" key="2">
    <source>
        <dbReference type="EMBL" id="KXO89308.1"/>
    </source>
</evidence>
<keyword evidence="1" id="KW-0812">Transmembrane</keyword>
<dbReference type="RefSeq" id="WP_068747156.1">
    <property type="nucleotide sequence ID" value="NZ_LSRE01000050.1"/>
</dbReference>
<reference evidence="2 3" key="1">
    <citation type="submission" date="2016-02" db="EMBL/GenBank/DDBJ databases">
        <authorList>
            <person name="Teng J.L."/>
            <person name="Tang Y."/>
            <person name="Huang Y."/>
            <person name="Guo F."/>
            <person name="Wei W."/>
            <person name="Chen J.H."/>
            <person name="Wong S.Y."/>
            <person name="Lau S.K."/>
            <person name="Woo P.C."/>
        </authorList>
    </citation>
    <scope>NUCLEOTIDE SEQUENCE [LARGE SCALE GENOMIC DNA]</scope>
    <source>
        <strain evidence="2 3">JCM 13375</strain>
    </source>
</reference>
<name>A0A137YTQ9_9ACTN</name>
<feature type="transmembrane region" description="Helical" evidence="1">
    <location>
        <begin position="229"/>
        <end position="257"/>
    </location>
</feature>
<protein>
    <recommendedName>
        <fullName evidence="4">DUF3556 domain-containing protein</fullName>
    </recommendedName>
</protein>
<comment type="caution">
    <text evidence="2">The sequence shown here is derived from an EMBL/GenBank/DDBJ whole genome shotgun (WGS) entry which is preliminary data.</text>
</comment>
<dbReference type="EMBL" id="LSRE01000050">
    <property type="protein sequence ID" value="KXO89308.1"/>
    <property type="molecule type" value="Genomic_DNA"/>
</dbReference>
<gene>
    <name evidence="2" type="ORF">AXK61_11965</name>
</gene>
<evidence type="ECO:0000313" key="3">
    <source>
        <dbReference type="Proteomes" id="UP000070409"/>
    </source>
</evidence>
<keyword evidence="1" id="KW-0472">Membrane</keyword>
<feature type="transmembrane region" description="Helical" evidence="1">
    <location>
        <begin position="150"/>
        <end position="170"/>
    </location>
</feature>
<feature type="transmembrane region" description="Helical" evidence="1">
    <location>
        <begin position="307"/>
        <end position="326"/>
    </location>
</feature>
<accession>A0A137YTQ9</accession>
<feature type="transmembrane region" description="Helical" evidence="1">
    <location>
        <begin position="333"/>
        <end position="353"/>
    </location>
</feature>
<feature type="transmembrane region" description="Helical" evidence="1">
    <location>
        <begin position="190"/>
        <end position="208"/>
    </location>
</feature>